<dbReference type="PROSITE" id="PS51694">
    <property type="entry name" value="PEPTIDASE_M66"/>
    <property type="match status" value="1"/>
</dbReference>
<feature type="active site" evidence="6">
    <location>
        <position position="528"/>
    </location>
</feature>
<evidence type="ECO:0000256" key="1">
    <source>
        <dbReference type="ARBA" id="ARBA00022670"/>
    </source>
</evidence>
<feature type="domain" description="Fibronectin type-III" evidence="8">
    <location>
        <begin position="159"/>
        <end position="249"/>
    </location>
</feature>
<evidence type="ECO:0000256" key="4">
    <source>
        <dbReference type="ARBA" id="ARBA00022833"/>
    </source>
</evidence>
<feature type="binding site" evidence="6">
    <location>
        <position position="537"/>
    </location>
    <ligand>
        <name>Zn(2+)</name>
        <dbReference type="ChEBI" id="CHEBI:29105"/>
        <note>catalytic</note>
    </ligand>
</feature>
<evidence type="ECO:0000256" key="7">
    <source>
        <dbReference type="SAM" id="MobiDB-lite"/>
    </source>
</evidence>
<dbReference type="SMART" id="SM00060">
    <property type="entry name" value="FN3"/>
    <property type="match status" value="1"/>
</dbReference>
<dbReference type="InterPro" id="IPR013783">
    <property type="entry name" value="Ig-like_fold"/>
</dbReference>
<comment type="cofactor">
    <cofactor evidence="6">
        <name>Zn(2+)</name>
        <dbReference type="ChEBI" id="CHEBI:29105"/>
    </cofactor>
    <text evidence="6">Binds 1 zinc ion per subunit.</text>
</comment>
<dbReference type="InterPro" id="IPR051256">
    <property type="entry name" value="Dictomallein"/>
</dbReference>
<keyword evidence="5 6" id="KW-0482">Metalloprotease</keyword>
<accession>A0A3N2RKF3</accession>
<feature type="compositionally biased region" description="Low complexity" evidence="7">
    <location>
        <begin position="55"/>
        <end position="69"/>
    </location>
</feature>
<keyword evidence="1 6" id="KW-0645">Protease</keyword>
<protein>
    <recommendedName>
        <fullName evidence="12">Fibronectin type-III domain-containing protein</fullName>
    </recommendedName>
</protein>
<evidence type="ECO:0000256" key="6">
    <source>
        <dbReference type="PROSITE-ProRule" id="PRU01031"/>
    </source>
</evidence>
<dbReference type="Pfam" id="PF10462">
    <property type="entry name" value="Peptidase_M66"/>
    <property type="match status" value="1"/>
</dbReference>
<keyword evidence="2 6" id="KW-0479">Metal-binding</keyword>
<dbReference type="Proteomes" id="UP000275910">
    <property type="component" value="Unassembled WGS sequence"/>
</dbReference>
<organism evidence="10 11">
    <name type="scientific">Lysobacter enzymogenes</name>
    <dbReference type="NCBI Taxonomy" id="69"/>
    <lineage>
        <taxon>Bacteria</taxon>
        <taxon>Pseudomonadati</taxon>
        <taxon>Pseudomonadota</taxon>
        <taxon>Gammaproteobacteria</taxon>
        <taxon>Lysobacterales</taxon>
        <taxon>Lysobacteraceae</taxon>
        <taxon>Lysobacter</taxon>
    </lineage>
</organism>
<dbReference type="PANTHER" id="PTHR39540:SF1">
    <property type="entry name" value="DICTOMALLEIN-1-RELATED"/>
    <property type="match status" value="1"/>
</dbReference>
<dbReference type="Pfam" id="PF00041">
    <property type="entry name" value="fn3"/>
    <property type="match status" value="1"/>
</dbReference>
<feature type="binding site" evidence="6">
    <location>
        <position position="531"/>
    </location>
    <ligand>
        <name>Zn(2+)</name>
        <dbReference type="ChEBI" id="CHEBI:29105"/>
        <note>catalytic</note>
    </ligand>
</feature>
<feature type="compositionally biased region" description="Basic residues" evidence="7">
    <location>
        <begin position="40"/>
        <end position="54"/>
    </location>
</feature>
<feature type="region of interest" description="Disordered" evidence="7">
    <location>
        <begin position="127"/>
        <end position="155"/>
    </location>
</feature>
<dbReference type="GO" id="GO:0004222">
    <property type="term" value="F:metalloendopeptidase activity"/>
    <property type="evidence" value="ECO:0007669"/>
    <property type="project" value="UniProtKB-UniRule"/>
</dbReference>
<comment type="caution">
    <text evidence="10">The sequence shown here is derived from an EMBL/GenBank/DDBJ whole genome shotgun (WGS) entry which is preliminary data.</text>
</comment>
<evidence type="ECO:0008006" key="12">
    <source>
        <dbReference type="Google" id="ProtNLM"/>
    </source>
</evidence>
<evidence type="ECO:0000259" key="8">
    <source>
        <dbReference type="PROSITE" id="PS50853"/>
    </source>
</evidence>
<dbReference type="SUPFAM" id="SSF55486">
    <property type="entry name" value="Metalloproteases ('zincins'), catalytic domain"/>
    <property type="match status" value="1"/>
</dbReference>
<evidence type="ECO:0000259" key="9">
    <source>
        <dbReference type="PROSITE" id="PS51694"/>
    </source>
</evidence>
<dbReference type="Gene3D" id="2.60.40.10">
    <property type="entry name" value="Immunoglobulins"/>
    <property type="match status" value="1"/>
</dbReference>
<dbReference type="EMBL" id="RCTY01000019">
    <property type="protein sequence ID" value="ROU07864.1"/>
    <property type="molecule type" value="Genomic_DNA"/>
</dbReference>
<keyword evidence="3 6" id="KW-0378">Hydrolase</keyword>
<evidence type="ECO:0000256" key="2">
    <source>
        <dbReference type="ARBA" id="ARBA00022723"/>
    </source>
</evidence>
<evidence type="ECO:0000313" key="11">
    <source>
        <dbReference type="Proteomes" id="UP000275910"/>
    </source>
</evidence>
<name>A0A3N2RKF3_LYSEN</name>
<dbReference type="InterPro" id="IPR003961">
    <property type="entry name" value="FN3_dom"/>
</dbReference>
<dbReference type="InterPro" id="IPR036116">
    <property type="entry name" value="FN3_sf"/>
</dbReference>
<dbReference type="SUPFAM" id="SSF49265">
    <property type="entry name" value="Fibronectin type III"/>
    <property type="match status" value="1"/>
</dbReference>
<proteinExistence type="predicted"/>
<dbReference type="AlphaFoldDB" id="A0A3N2RKF3"/>
<evidence type="ECO:0000256" key="5">
    <source>
        <dbReference type="ARBA" id="ARBA00023049"/>
    </source>
</evidence>
<evidence type="ECO:0000256" key="3">
    <source>
        <dbReference type="ARBA" id="ARBA00022801"/>
    </source>
</evidence>
<dbReference type="PROSITE" id="PS50853">
    <property type="entry name" value="FN3"/>
    <property type="match status" value="1"/>
</dbReference>
<dbReference type="GO" id="GO:0046872">
    <property type="term" value="F:metal ion binding"/>
    <property type="evidence" value="ECO:0007669"/>
    <property type="project" value="UniProtKB-UniRule"/>
</dbReference>
<evidence type="ECO:0000313" key="10">
    <source>
        <dbReference type="EMBL" id="ROU07864.1"/>
    </source>
</evidence>
<reference evidence="10 11" key="1">
    <citation type="submission" date="2018-10" db="EMBL/GenBank/DDBJ databases">
        <title>The genome of Lysobacter enzymogenes OH11.</title>
        <authorList>
            <person name="Liu F."/>
            <person name="Zhao Y."/>
            <person name="Qian G."/>
            <person name="Chen Y."/>
            <person name="Xu H."/>
        </authorList>
    </citation>
    <scope>NUCLEOTIDE SEQUENCE [LARGE SCALE GENOMIC DNA]</scope>
    <source>
        <strain evidence="10 11">OH11</strain>
    </source>
</reference>
<feature type="domain" description="Peptidase M66" evidence="9">
    <location>
        <begin position="371"/>
        <end position="642"/>
    </location>
</feature>
<gene>
    <name evidence="10" type="ORF">D9T17_06575</name>
</gene>
<keyword evidence="4 6" id="KW-0862">Zinc</keyword>
<feature type="region of interest" description="Disordered" evidence="7">
    <location>
        <begin position="40"/>
        <end position="87"/>
    </location>
</feature>
<dbReference type="GO" id="GO:0006508">
    <property type="term" value="P:proteolysis"/>
    <property type="evidence" value="ECO:0007669"/>
    <property type="project" value="UniProtKB-UniRule"/>
</dbReference>
<dbReference type="PANTHER" id="PTHR39540">
    <property type="match status" value="1"/>
</dbReference>
<dbReference type="InterPro" id="IPR019503">
    <property type="entry name" value="Peptidase_M66_dom"/>
</dbReference>
<feature type="binding site" evidence="6">
    <location>
        <position position="527"/>
    </location>
    <ligand>
        <name>Zn(2+)</name>
        <dbReference type="ChEBI" id="CHEBI:29105"/>
        <note>catalytic</note>
    </ligand>
</feature>
<sequence length="908" mass="95616">MPPGIAATAPIGCVRIVPIRHNGIQAMSVRIDTWRWHPSRPRRPVGRAALRRRPQPAAGRAACARPARPNRTEPEPSGDAMESHRRAPAARMPLFRESGIAPMAQLRRTTLALSVFAALCLSACGGGGGKTPRPDTGPPPANPGSPGNPTPPGPAALAAPANLVAAAGVASVALTWDAVPGALTYSVYQATTPGGQGATPVLSNLTATATTVQGLAPGATYYFIVRAANAGGVGAASNEAQAVPQAQAPTAALDIAALQLAQAHAVPVQGLSWTLPNQSESYHAVGGRAALALLRLSANDASNVRLEGFANGVPLGALAVAPPSALPPTEDNGPAYATDLYSAEIPAAWMTPALQLRVVADNYRAGALQATLIGADSQALIQVLPFYLFGTNPGNSFPLSQTTTVPQDAVDEIYAKWPVASVVMQNHPARAVIWPALVIPPQDGKPAFLRRARDARGDPYGFPILSVVLRMLRSFQEANGDDPTQSLGYAPAIMLDLKGTYFAEGAGLGGFSVATGGGLDYDGIFIHELGHGMGAPHQGDGYLAGKFPYAAGSLAGSVWGYDQVNRRFHGTFVPPSASEYKDCRSETYSGGQVRQIDAQGRCVREDPMEDSTGDIAKGYRFGPFSDYTAGTFQRYFEGRTTVNADGTRSYGNGAIVLDPAYPGGYRRWDTIERRWVGFTPKLIRGSWSTEDGEFPLRRNVPVHAIALTYSYVGTPEVSQFYPPLSFVGNLMFGVDPTDAAQRASVTPRTGTYGKFCSDAGCDYTLRVTYADGSQRLQLLPRAFRKLFDGGDGPVPDSAKDPVNSYSLRTWVIQVPGDKALRKLELLDTPTAWKGVAANPTVLMSRDIVQPTPGQGAPSPVCEELAAVAAPASAMPPRRCGAAAQAASQAAAQAARAQLGRQLRNALKR</sequence>
<feature type="compositionally biased region" description="Pro residues" evidence="7">
    <location>
        <begin position="135"/>
        <end position="154"/>
    </location>
</feature>